<sequence>MKSGEGLDIEVGTRELQSTSRPTGPPEETAGHTFISERFDLKRVPTQQRALLLLSVAAAILDPLFFYIPSVNGGSICLESDRNLGIIVIILRSLVDVLYSVSWYFHWRARRGTGATASQGEAVDIRSLDTASAEQTQSSPGKTVLLSPKTAVVMLSILPLPQATAIAIVIMKGNPRLQQAVMLIKFSVFIQFILRATVLVPLCHKTMENSPTLFKFRFWVGAGFNLMFFVLASHFVGAFWYLLSVGRTLDCWRSVCRSHGGCNPDSLYCGGSVGNKSYLNDYCSPGKTSNTTAFDFGIYHSAIESNIVASTRFTLKFTYCFWWGLRNLSSLGQNLDNSAYEWELCFSICISVIGLILVSLFIGNMQAYFQFRTQVQLEKMEKKEKKRRYLLKWETFKWLPPDLQGDITACEEDNWVETNEVDLQTALNCLPQEIGGRIIPALCSKMASEVKTFQALTRTQKFEKRVRPKVYRKGDVVFRKEHPVDEIVIILRGTLDVHAEDTQDHELGPWGVICEEELLKEIITSSRKSHTSSLSHPLSRVHVTATKKVDALLISAKDLQLLMKDVNLKSILANISLHLSKEIKLHFCLPILSKLPALEKVHGKALEALCERAVPVSFSPQSVLVQDDINKMFIVVSGRLRSYDKKVGSLSKECSDKFLGEELLQQALSTDPSDNFKPPVSPILIRAMTKVEAFRLMASDVKWVRKEWLYKEEWAMKVFKKNFSRRRNMSSVEGK</sequence>
<name>A0ACB9S0Z0_9MYRT</name>
<gene>
    <name evidence="1" type="ORF">MLD38_002937</name>
</gene>
<organism evidence="1 2">
    <name type="scientific">Melastoma candidum</name>
    <dbReference type="NCBI Taxonomy" id="119954"/>
    <lineage>
        <taxon>Eukaryota</taxon>
        <taxon>Viridiplantae</taxon>
        <taxon>Streptophyta</taxon>
        <taxon>Embryophyta</taxon>
        <taxon>Tracheophyta</taxon>
        <taxon>Spermatophyta</taxon>
        <taxon>Magnoliopsida</taxon>
        <taxon>eudicotyledons</taxon>
        <taxon>Gunneridae</taxon>
        <taxon>Pentapetalae</taxon>
        <taxon>rosids</taxon>
        <taxon>malvids</taxon>
        <taxon>Myrtales</taxon>
        <taxon>Melastomataceae</taxon>
        <taxon>Melastomatoideae</taxon>
        <taxon>Melastomateae</taxon>
        <taxon>Melastoma</taxon>
    </lineage>
</organism>
<dbReference type="Proteomes" id="UP001057402">
    <property type="component" value="Chromosome 2"/>
</dbReference>
<dbReference type="EMBL" id="CM042881">
    <property type="protein sequence ID" value="KAI4384835.1"/>
    <property type="molecule type" value="Genomic_DNA"/>
</dbReference>
<comment type="caution">
    <text evidence="1">The sequence shown here is derived from an EMBL/GenBank/DDBJ whole genome shotgun (WGS) entry which is preliminary data.</text>
</comment>
<evidence type="ECO:0000313" key="2">
    <source>
        <dbReference type="Proteomes" id="UP001057402"/>
    </source>
</evidence>
<accession>A0ACB9S0Z0</accession>
<reference evidence="2" key="1">
    <citation type="journal article" date="2023" name="Front. Plant Sci.">
        <title>Chromosomal-level genome assembly of Melastoma candidum provides insights into trichome evolution.</title>
        <authorList>
            <person name="Zhong Y."/>
            <person name="Wu W."/>
            <person name="Sun C."/>
            <person name="Zou P."/>
            <person name="Liu Y."/>
            <person name="Dai S."/>
            <person name="Zhou R."/>
        </authorList>
    </citation>
    <scope>NUCLEOTIDE SEQUENCE [LARGE SCALE GENOMIC DNA]</scope>
</reference>
<evidence type="ECO:0000313" key="1">
    <source>
        <dbReference type="EMBL" id="KAI4384835.1"/>
    </source>
</evidence>
<proteinExistence type="predicted"/>
<protein>
    <submittedName>
        <fullName evidence="1">Uncharacterized protein</fullName>
    </submittedName>
</protein>
<keyword evidence="2" id="KW-1185">Reference proteome</keyword>